<keyword evidence="3" id="KW-1185">Reference proteome</keyword>
<evidence type="ECO:0000313" key="2">
    <source>
        <dbReference type="EMBL" id="MBP2436970.1"/>
    </source>
</evidence>
<evidence type="ECO:0000313" key="3">
    <source>
        <dbReference type="Proteomes" id="UP001519362"/>
    </source>
</evidence>
<evidence type="ECO:0000256" key="1">
    <source>
        <dbReference type="SAM" id="SignalP"/>
    </source>
</evidence>
<dbReference type="InterPro" id="IPR015943">
    <property type="entry name" value="WD40/YVTN_repeat-like_dom_sf"/>
</dbReference>
<dbReference type="EMBL" id="JAGIOL010000001">
    <property type="protein sequence ID" value="MBP2436970.1"/>
    <property type="molecule type" value="Genomic_DNA"/>
</dbReference>
<sequence length="418" mass="43758">MTTLSRQRAGAVIGSLAAITLLAAGCGATAGDAPEETATDDQVTQEAETGTDAADAIDPADVAAGDRLAVSIEGAVLVLDSATLEVLGQFETEEFTRLNASGDGRNVFVTTEPGFQVLDTATPELTDTVFAAEAAAHVVRHAGKTVLYADGTGETTILDTDAILASDGGLPEVETYQAEHAHHGVSIVLEDGTLLTTVGDDTGRTGALALEPHGDHYDTIAEATNCPGIHGEGTAQNEAVVFGCEDGALLYSDGEFTKFDAGVEYGRMGNAFVSETSPIVVGDYKDDQDAEGYFLNNLVVLDTEAGEYETLNIGDIEYTWRGITRGPQDLAYVLSSDGSIHVFDPEAKEFTDEFPVIDAWESPVNWQDPHPALTSDGVVAYVADVANERVIAVDLATGEIIAESDALPAAPNEMALNL</sequence>
<dbReference type="InterPro" id="IPR011044">
    <property type="entry name" value="Quino_amine_DH_bsu"/>
</dbReference>
<dbReference type="Proteomes" id="UP001519362">
    <property type="component" value="Unassembled WGS sequence"/>
</dbReference>
<dbReference type="InterPro" id="IPR047697">
    <property type="entry name" value="AztD-like"/>
</dbReference>
<reference evidence="2 3" key="1">
    <citation type="submission" date="2021-03" db="EMBL/GenBank/DDBJ databases">
        <title>Sequencing the genomes of 1000 actinobacteria strains.</title>
        <authorList>
            <person name="Klenk H.-P."/>
        </authorList>
    </citation>
    <scope>NUCLEOTIDE SEQUENCE [LARGE SCALE GENOMIC DNA]</scope>
    <source>
        <strain evidence="2 3">DSM 24221</strain>
    </source>
</reference>
<gene>
    <name evidence="2" type="ORF">JOF34_001556</name>
</gene>
<accession>A0ABS4ZI69</accession>
<dbReference type="Gene3D" id="2.130.10.10">
    <property type="entry name" value="YVTN repeat-like/Quinoprotein amine dehydrogenase"/>
    <property type="match status" value="2"/>
</dbReference>
<name>A0ABS4ZI69_9MICO</name>
<proteinExistence type="predicted"/>
<dbReference type="PROSITE" id="PS51257">
    <property type="entry name" value="PROKAR_LIPOPROTEIN"/>
    <property type="match status" value="1"/>
</dbReference>
<organism evidence="2 3">
    <name type="scientific">Microbacterium amylolyticum</name>
    <dbReference type="NCBI Taxonomy" id="936337"/>
    <lineage>
        <taxon>Bacteria</taxon>
        <taxon>Bacillati</taxon>
        <taxon>Actinomycetota</taxon>
        <taxon>Actinomycetes</taxon>
        <taxon>Micrococcales</taxon>
        <taxon>Microbacteriaceae</taxon>
        <taxon>Microbacterium</taxon>
    </lineage>
</organism>
<evidence type="ECO:0008006" key="4">
    <source>
        <dbReference type="Google" id="ProtNLM"/>
    </source>
</evidence>
<dbReference type="NCBIfam" id="NF038015">
    <property type="entry name" value="AztD"/>
    <property type="match status" value="1"/>
</dbReference>
<feature type="chain" id="PRO_5045363931" description="Secreted protein" evidence="1">
    <location>
        <begin position="31"/>
        <end position="418"/>
    </location>
</feature>
<feature type="signal peptide" evidence="1">
    <location>
        <begin position="1"/>
        <end position="30"/>
    </location>
</feature>
<dbReference type="SUPFAM" id="SSF50969">
    <property type="entry name" value="YVTN repeat-like/Quinoprotein amine dehydrogenase"/>
    <property type="match status" value="1"/>
</dbReference>
<protein>
    <recommendedName>
        <fullName evidence="4">Secreted protein</fullName>
    </recommendedName>
</protein>
<comment type="caution">
    <text evidence="2">The sequence shown here is derived from an EMBL/GenBank/DDBJ whole genome shotgun (WGS) entry which is preliminary data.</text>
</comment>
<dbReference type="RefSeq" id="WP_165135081.1">
    <property type="nucleotide sequence ID" value="NZ_CP049253.1"/>
</dbReference>
<keyword evidence="1" id="KW-0732">Signal</keyword>